<dbReference type="EMBL" id="BMAW01076349">
    <property type="protein sequence ID" value="GFU01146.1"/>
    <property type="molecule type" value="Genomic_DNA"/>
</dbReference>
<comment type="caution">
    <text evidence="1">The sequence shown here is derived from an EMBL/GenBank/DDBJ whole genome shotgun (WGS) entry which is preliminary data.</text>
</comment>
<reference evidence="1" key="1">
    <citation type="submission" date="2020-08" db="EMBL/GenBank/DDBJ databases">
        <title>Multicomponent nature underlies the extraordinary mechanical properties of spider dragline silk.</title>
        <authorList>
            <person name="Kono N."/>
            <person name="Nakamura H."/>
            <person name="Mori M."/>
            <person name="Yoshida Y."/>
            <person name="Ohtoshi R."/>
            <person name="Malay A.D."/>
            <person name="Moran D.A.P."/>
            <person name="Tomita M."/>
            <person name="Numata K."/>
            <person name="Arakawa K."/>
        </authorList>
    </citation>
    <scope>NUCLEOTIDE SEQUENCE</scope>
</reference>
<protein>
    <submittedName>
        <fullName evidence="1">Uncharacterized protein</fullName>
    </submittedName>
</protein>
<name>A0A8X6Q5H3_NEPPI</name>
<keyword evidence="2" id="KW-1185">Reference proteome</keyword>
<evidence type="ECO:0000313" key="1">
    <source>
        <dbReference type="EMBL" id="GFU01146.1"/>
    </source>
</evidence>
<organism evidence="1 2">
    <name type="scientific">Nephila pilipes</name>
    <name type="common">Giant wood spider</name>
    <name type="synonym">Nephila maculata</name>
    <dbReference type="NCBI Taxonomy" id="299642"/>
    <lineage>
        <taxon>Eukaryota</taxon>
        <taxon>Metazoa</taxon>
        <taxon>Ecdysozoa</taxon>
        <taxon>Arthropoda</taxon>
        <taxon>Chelicerata</taxon>
        <taxon>Arachnida</taxon>
        <taxon>Araneae</taxon>
        <taxon>Araneomorphae</taxon>
        <taxon>Entelegynae</taxon>
        <taxon>Araneoidea</taxon>
        <taxon>Nephilidae</taxon>
        <taxon>Nephila</taxon>
    </lineage>
</organism>
<dbReference type="AlphaFoldDB" id="A0A8X6Q5H3"/>
<accession>A0A8X6Q5H3</accession>
<evidence type="ECO:0000313" key="2">
    <source>
        <dbReference type="Proteomes" id="UP000887013"/>
    </source>
</evidence>
<dbReference type="Proteomes" id="UP000887013">
    <property type="component" value="Unassembled WGS sequence"/>
</dbReference>
<proteinExistence type="predicted"/>
<gene>
    <name evidence="1" type="ORF">NPIL_669241</name>
</gene>
<sequence length="85" mass="9775">MRDVLPRSRYCLQLPTDQNHNAANEDDVALSEMSSEEYFPERVILGNGMLFLPSPKQLSFVDDTQCLSRSIYNDHETIPEMHSMV</sequence>